<sequence length="169" mass="19981">MGKQINFLMDKETEEKFFEFVRKDGVVLFEGDNELPQIIDALPEPFSGKGWFSVYIYNEKFGQYIISETKKGIKYIDSIKSPVIEFNRTIVREGTKEVSRGRLWVETKFYNDNGEEILKDSGLDEWYKYLCKWIRKNVPKLEISNNGREYKEYISKSVTQLLEQGYKIV</sequence>
<evidence type="ECO:0000313" key="2">
    <source>
        <dbReference type="Proteomes" id="UP001165492"/>
    </source>
</evidence>
<reference evidence="1" key="1">
    <citation type="submission" date="2021-11" db="EMBL/GenBank/DDBJ databases">
        <title>Description of a new species Pelosinus isolated from the bottom sediments of Lake Baikal.</title>
        <authorList>
            <person name="Zakharyuk A."/>
        </authorList>
    </citation>
    <scope>NUCLEOTIDE SEQUENCE</scope>
    <source>
        <strain evidence="1">Bkl1</strain>
    </source>
</reference>
<comment type="caution">
    <text evidence="1">The sequence shown here is derived from an EMBL/GenBank/DDBJ whole genome shotgun (WGS) entry which is preliminary data.</text>
</comment>
<dbReference type="RefSeq" id="WP_229533326.1">
    <property type="nucleotide sequence ID" value="NZ_JAJHJB010000001.1"/>
</dbReference>
<evidence type="ECO:0000313" key="1">
    <source>
        <dbReference type="EMBL" id="MCC5463778.1"/>
    </source>
</evidence>
<dbReference type="Proteomes" id="UP001165492">
    <property type="component" value="Unassembled WGS sequence"/>
</dbReference>
<name>A0ABS8HNA9_9FIRM</name>
<organism evidence="1 2">
    <name type="scientific">Pelosinus baikalensis</name>
    <dbReference type="NCBI Taxonomy" id="2892015"/>
    <lineage>
        <taxon>Bacteria</taxon>
        <taxon>Bacillati</taxon>
        <taxon>Bacillota</taxon>
        <taxon>Negativicutes</taxon>
        <taxon>Selenomonadales</taxon>
        <taxon>Sporomusaceae</taxon>
        <taxon>Pelosinus</taxon>
    </lineage>
</organism>
<protein>
    <submittedName>
        <fullName evidence="1">Uncharacterized protein</fullName>
    </submittedName>
</protein>
<proteinExistence type="predicted"/>
<keyword evidence="2" id="KW-1185">Reference proteome</keyword>
<dbReference type="EMBL" id="JAJHJB010000001">
    <property type="protein sequence ID" value="MCC5463778.1"/>
    <property type="molecule type" value="Genomic_DNA"/>
</dbReference>
<accession>A0ABS8HNA9</accession>
<gene>
    <name evidence="1" type="ORF">LMF89_00195</name>
</gene>